<feature type="compositionally biased region" description="Low complexity" evidence="1">
    <location>
        <begin position="173"/>
        <end position="186"/>
    </location>
</feature>
<reference evidence="2" key="1">
    <citation type="journal article" date="2021" name="Arch. Microbiol.">
        <title>Methyloradius palustris gen. nov., sp. nov., a methanol-oxidizing bacterium isolated from snow.</title>
        <authorList>
            <person name="Miyadera T."/>
            <person name="Kojima H."/>
            <person name="Fukui M."/>
        </authorList>
    </citation>
    <scope>NUCLEOTIDE SEQUENCE</scope>
    <source>
        <strain evidence="2">Zm11</strain>
    </source>
</reference>
<sequence length="233" mass="26426">MKKYLSMLLLLMLNGCGGYSIHNIDKPPPEDYDTWKKQGESQLRIKKTLLECGAIAPSTLGWSYMKAYEKIGLINQKDQTNHGFLVDRCMLKAGFVQQNTSWTIQDACADPRYRDYPACQPDTIIPAPSFEKRLNGWYCKVKTNYDFCLKYSLNVSGCSPERASNPPPECLDSNQSPSSSIGSNGSTDKQYKNNLSPLNPDSDKAIRLQRDIRNQSNQQMNEMLRNRAPRIGR</sequence>
<dbReference type="EMBL" id="AP024110">
    <property type="protein sequence ID" value="BCM23769.1"/>
    <property type="molecule type" value="Genomic_DNA"/>
</dbReference>
<evidence type="ECO:0000313" key="3">
    <source>
        <dbReference type="Proteomes" id="UP000826722"/>
    </source>
</evidence>
<evidence type="ECO:0000256" key="1">
    <source>
        <dbReference type="SAM" id="MobiDB-lite"/>
    </source>
</evidence>
<name>A0A8D5GC11_9PROT</name>
<dbReference type="KEGG" id="mpau:ZMTM_00280"/>
<keyword evidence="3" id="KW-1185">Reference proteome</keyword>
<dbReference type="AlphaFoldDB" id="A0A8D5GC11"/>
<dbReference type="Proteomes" id="UP000826722">
    <property type="component" value="Chromosome"/>
</dbReference>
<dbReference type="RefSeq" id="WP_221764353.1">
    <property type="nucleotide sequence ID" value="NZ_AP024110.1"/>
</dbReference>
<evidence type="ECO:0000313" key="2">
    <source>
        <dbReference type="EMBL" id="BCM23769.1"/>
    </source>
</evidence>
<protein>
    <submittedName>
        <fullName evidence="2">Uncharacterized protein</fullName>
    </submittedName>
</protein>
<accession>A0A8D5GC11</accession>
<gene>
    <name evidence="2" type="ORF">ZMTM_00280</name>
</gene>
<organism evidence="2 3">
    <name type="scientific">Methyloradius palustris</name>
    <dbReference type="NCBI Taxonomy" id="2778876"/>
    <lineage>
        <taxon>Bacteria</taxon>
        <taxon>Pseudomonadati</taxon>
        <taxon>Pseudomonadota</taxon>
        <taxon>Betaproteobacteria</taxon>
        <taxon>Nitrosomonadales</taxon>
        <taxon>Methylophilaceae</taxon>
        <taxon>Methyloradius</taxon>
    </lineage>
</organism>
<feature type="region of interest" description="Disordered" evidence="1">
    <location>
        <begin position="162"/>
        <end position="205"/>
    </location>
</feature>
<proteinExistence type="predicted"/>